<evidence type="ECO:0000256" key="1">
    <source>
        <dbReference type="SAM" id="Phobius"/>
    </source>
</evidence>
<reference evidence="2" key="2">
    <citation type="journal article" date="2021" name="Sci. Rep.">
        <title>The distribution of antibiotic resistance genes in chicken gut microbiota commensals.</title>
        <authorList>
            <person name="Juricova H."/>
            <person name="Matiasovicova J."/>
            <person name="Kubasova T."/>
            <person name="Cejkova D."/>
            <person name="Rychlik I."/>
        </authorList>
    </citation>
    <scope>NUCLEOTIDE SEQUENCE</scope>
    <source>
        <strain evidence="2">An559</strain>
    </source>
</reference>
<organism evidence="2 3">
    <name type="scientific">Merdimmobilis hominis</name>
    <dbReference type="NCBI Taxonomy" id="2897707"/>
    <lineage>
        <taxon>Bacteria</taxon>
        <taxon>Bacillati</taxon>
        <taxon>Bacillota</taxon>
        <taxon>Clostridia</taxon>
        <taxon>Eubacteriales</taxon>
        <taxon>Oscillospiraceae</taxon>
        <taxon>Merdimmobilis</taxon>
    </lineage>
</organism>
<protein>
    <submittedName>
        <fullName evidence="2">Uncharacterized protein</fullName>
    </submittedName>
</protein>
<keyword evidence="1" id="KW-1133">Transmembrane helix</keyword>
<accession>A0A938X411</accession>
<reference evidence="2" key="1">
    <citation type="submission" date="2020-08" db="EMBL/GenBank/DDBJ databases">
        <authorList>
            <person name="Cejkova D."/>
            <person name="Kubasova T."/>
            <person name="Jahodarova E."/>
            <person name="Rychlik I."/>
        </authorList>
    </citation>
    <scope>NUCLEOTIDE SEQUENCE</scope>
    <source>
        <strain evidence="2">An559</strain>
    </source>
</reference>
<evidence type="ECO:0000313" key="3">
    <source>
        <dbReference type="Proteomes" id="UP000774750"/>
    </source>
</evidence>
<sequence>MNLRAWIKAKRFILAVIAALVVGFILGGGFFVTLSAVSAPGPMHIDDLTALARNIANQYKEKNIVTDPQLLTAPAYTSLFTNTFGANGKVYEYSCGLQSADGEVVHIFSKLTGIDADGDDIVDVLEFSFTPASSNPRISNTSHDLARWLIESFSSLDANELWTPGKYAPNWEISEPVSSDLYNGTAHSLLKTNADSCVLLYETLSDTSETVIMICLTPGKLLTIADFSSFTP</sequence>
<dbReference type="EMBL" id="JACJKY010000005">
    <property type="protein sequence ID" value="MBM6920342.1"/>
    <property type="molecule type" value="Genomic_DNA"/>
</dbReference>
<proteinExistence type="predicted"/>
<dbReference type="RefSeq" id="WP_204445069.1">
    <property type="nucleotide sequence ID" value="NZ_JACJKY010000005.1"/>
</dbReference>
<keyword evidence="1" id="KW-0812">Transmembrane</keyword>
<keyword evidence="1" id="KW-0472">Membrane</keyword>
<feature type="transmembrane region" description="Helical" evidence="1">
    <location>
        <begin position="12"/>
        <end position="34"/>
    </location>
</feature>
<keyword evidence="3" id="KW-1185">Reference proteome</keyword>
<dbReference type="Proteomes" id="UP000774750">
    <property type="component" value="Unassembled WGS sequence"/>
</dbReference>
<comment type="caution">
    <text evidence="2">The sequence shown here is derived from an EMBL/GenBank/DDBJ whole genome shotgun (WGS) entry which is preliminary data.</text>
</comment>
<evidence type="ECO:0000313" key="2">
    <source>
        <dbReference type="EMBL" id="MBM6920342.1"/>
    </source>
</evidence>
<gene>
    <name evidence="2" type="ORF">H6A12_04115</name>
</gene>
<dbReference type="AlphaFoldDB" id="A0A938X411"/>
<name>A0A938X411_9FIRM</name>